<evidence type="ECO:0000313" key="3">
    <source>
        <dbReference type="Proteomes" id="UP001164743"/>
    </source>
</evidence>
<feature type="region of interest" description="Disordered" evidence="1">
    <location>
        <begin position="405"/>
        <end position="434"/>
    </location>
</feature>
<name>A0ABY7CFC1_9BASI</name>
<feature type="compositionally biased region" description="Basic residues" evidence="1">
    <location>
        <begin position="375"/>
        <end position="386"/>
    </location>
</feature>
<accession>A0ABY7CFC1</accession>
<feature type="region of interest" description="Disordered" evidence="1">
    <location>
        <begin position="465"/>
        <end position="555"/>
    </location>
</feature>
<protein>
    <submittedName>
        <fullName evidence="2">Uncharacterized protein</fullName>
    </submittedName>
</protein>
<evidence type="ECO:0000313" key="2">
    <source>
        <dbReference type="EMBL" id="WAQ82535.1"/>
    </source>
</evidence>
<reference evidence="2" key="1">
    <citation type="submission" date="2022-10" db="EMBL/GenBank/DDBJ databases">
        <title>Puccinia triticina Genome sequencing and assembly.</title>
        <authorList>
            <person name="Li C."/>
        </authorList>
    </citation>
    <scope>NUCLEOTIDE SEQUENCE</scope>
    <source>
        <strain evidence="2">Pt15</strain>
    </source>
</reference>
<dbReference type="Proteomes" id="UP001164743">
    <property type="component" value="Chromosome 2A"/>
</dbReference>
<feature type="compositionally biased region" description="Polar residues" evidence="1">
    <location>
        <begin position="507"/>
        <end position="528"/>
    </location>
</feature>
<dbReference type="RefSeq" id="XP_053018090.1">
    <property type="nucleotide sequence ID" value="XM_053166915.1"/>
</dbReference>
<feature type="region of interest" description="Disordered" evidence="1">
    <location>
        <begin position="364"/>
        <end position="387"/>
    </location>
</feature>
<keyword evidence="3" id="KW-1185">Reference proteome</keyword>
<dbReference type="GeneID" id="77807810"/>
<evidence type="ECO:0000256" key="1">
    <source>
        <dbReference type="SAM" id="MobiDB-lite"/>
    </source>
</evidence>
<dbReference type="EMBL" id="CP110422">
    <property type="protein sequence ID" value="WAQ82535.1"/>
    <property type="molecule type" value="Genomic_DNA"/>
</dbReference>
<organism evidence="2 3">
    <name type="scientific">Puccinia triticina</name>
    <dbReference type="NCBI Taxonomy" id="208348"/>
    <lineage>
        <taxon>Eukaryota</taxon>
        <taxon>Fungi</taxon>
        <taxon>Dikarya</taxon>
        <taxon>Basidiomycota</taxon>
        <taxon>Pucciniomycotina</taxon>
        <taxon>Pucciniomycetes</taxon>
        <taxon>Pucciniales</taxon>
        <taxon>Pucciniaceae</taxon>
        <taxon>Puccinia</taxon>
    </lineage>
</organism>
<sequence>MAPALGRKGRTASRCGRSAKLLPAVAHRATRVGPCPPPCYHGTTRPTQPMDDNQSNQTNLSFRDFPANPNGIVRRKLYKPASDLQFDLEMARRASKITGDKPVDEASDQLRPAEAVKSELIEFGLSSQQPAIDEQTLEQLSIPPPLKYRLSLERELRSDAIFIYNRSIALLKTEQIISHVLQLLTGRKTTFNHLEWVDDFSCVLAFASEADAIEAFTGLLVRPDEVEGENGLPEAFAYLSSRDSTPEVYAAAYEFVCAHRPAKPFSERLFEANRKNNFFHPTQPAQLIPFVRFATSTDVKDSRARKQSMFYALNGAGAGQEGVLAESAGPIFSATNQRRNPSLSQRASPNLPNIFDHLPAHPVTHQLPKNPLPKRASKPKVTKARPAKLGELDDELARFMTKTIEVKPSPDPSPKRRMLSPSAIKPSVELLPDRPETCGGNLRDEIFEAEQLITDFQDVKPKPEVKNEAGLGANKQVQPLQSEDISTTDDAQASFARPLQNAEAGDQDQNMTDVENPSQLIQDPTLPTSDIPPRVPKPEPKTRGGRWGPLFSRLC</sequence>
<feature type="compositionally biased region" description="Polar residues" evidence="1">
    <location>
        <begin position="475"/>
        <end position="491"/>
    </location>
</feature>
<proteinExistence type="predicted"/>
<gene>
    <name evidence="2" type="ORF">PtA15_2A852</name>
</gene>